<evidence type="ECO:0000256" key="1">
    <source>
        <dbReference type="ARBA" id="ARBA00001946"/>
    </source>
</evidence>
<dbReference type="HAMAP" id="MF_00321">
    <property type="entry name" value="GTPase_EngB"/>
    <property type="match status" value="1"/>
</dbReference>
<dbReference type="InterPro" id="IPR019987">
    <property type="entry name" value="GTP-bd_ribosome_bio_YsxC"/>
</dbReference>
<keyword evidence="7 10" id="KW-0342">GTP-binding</keyword>
<dbReference type="CDD" id="cd01876">
    <property type="entry name" value="YihA_EngB"/>
    <property type="match status" value="1"/>
</dbReference>
<keyword evidence="9 10" id="KW-0131">Cell cycle</keyword>
<proteinExistence type="inferred from homology"/>
<dbReference type="EMBL" id="JAOVQN010000004">
    <property type="protein sequence ID" value="MCU9837334.1"/>
    <property type="molecule type" value="Genomic_DNA"/>
</dbReference>
<evidence type="ECO:0000256" key="2">
    <source>
        <dbReference type="ARBA" id="ARBA00009638"/>
    </source>
</evidence>
<evidence type="ECO:0000256" key="9">
    <source>
        <dbReference type="ARBA" id="ARBA00023306"/>
    </source>
</evidence>
<dbReference type="Pfam" id="PF01926">
    <property type="entry name" value="MMR_HSR1"/>
    <property type="match status" value="1"/>
</dbReference>
<comment type="cofactor">
    <cofactor evidence="1">
        <name>Mg(2+)</name>
        <dbReference type="ChEBI" id="CHEBI:18420"/>
    </cofactor>
</comment>
<organism evidence="12 13">
    <name type="scientific">Ruegeria marisflavi</name>
    <dbReference type="NCBI Taxonomy" id="2984152"/>
    <lineage>
        <taxon>Bacteria</taxon>
        <taxon>Pseudomonadati</taxon>
        <taxon>Pseudomonadota</taxon>
        <taxon>Alphaproteobacteria</taxon>
        <taxon>Rhodobacterales</taxon>
        <taxon>Roseobacteraceae</taxon>
        <taxon>Ruegeria</taxon>
    </lineage>
</organism>
<sequence length="217" mass="23544">MTTLPFPVVPEPDEFSAETGRKLFAGQSEFVKGVVAMSGLPPADRIEVCFAGRSNVGKSSLINALTGTKGLARASNTPGRTQEINYFTQGPDLYLVDLPGYGYANAPLKIVEKWQKLLKQYLSGRQTLRRAFVLIDARHGVKAVDDEIMKLLDTSAVTFQCVLTKADKVKAAERDKVLSQVRAALSKHPAAYPEIVLTSSEKGDGIAALRSIIAHLE</sequence>
<keyword evidence="3 10" id="KW-0132">Cell division</keyword>
<evidence type="ECO:0000256" key="3">
    <source>
        <dbReference type="ARBA" id="ARBA00022618"/>
    </source>
</evidence>
<evidence type="ECO:0000256" key="7">
    <source>
        <dbReference type="ARBA" id="ARBA00023134"/>
    </source>
</evidence>
<evidence type="ECO:0000256" key="5">
    <source>
        <dbReference type="ARBA" id="ARBA00022741"/>
    </source>
</evidence>
<dbReference type="RefSeq" id="WP_263387466.1">
    <property type="nucleotide sequence ID" value="NZ_JAOVQN010000004.1"/>
</dbReference>
<comment type="function">
    <text evidence="10">Necessary for normal cell division and for the maintenance of normal septation.</text>
</comment>
<comment type="similarity">
    <text evidence="2 10">Belongs to the TRAFAC class TrmE-Era-EngA-EngB-Septin-like GTPase superfamily. EngB GTPase family.</text>
</comment>
<keyword evidence="4" id="KW-0479">Metal-binding</keyword>
<dbReference type="PANTHER" id="PTHR11649:SF13">
    <property type="entry name" value="ENGB-TYPE G DOMAIN-CONTAINING PROTEIN"/>
    <property type="match status" value="1"/>
</dbReference>
<dbReference type="InterPro" id="IPR027417">
    <property type="entry name" value="P-loop_NTPase"/>
</dbReference>
<evidence type="ECO:0000313" key="12">
    <source>
        <dbReference type="EMBL" id="MCU9837334.1"/>
    </source>
</evidence>
<evidence type="ECO:0000256" key="6">
    <source>
        <dbReference type="ARBA" id="ARBA00022842"/>
    </source>
</evidence>
<name>A0ABT2WN60_9RHOB</name>
<evidence type="ECO:0000313" key="13">
    <source>
        <dbReference type="Proteomes" id="UP001321014"/>
    </source>
</evidence>
<dbReference type="InterPro" id="IPR030393">
    <property type="entry name" value="G_ENGB_dom"/>
</dbReference>
<comment type="caution">
    <text evidence="12">The sequence shown here is derived from an EMBL/GenBank/DDBJ whole genome shotgun (WGS) entry which is preliminary data.</text>
</comment>
<feature type="domain" description="EngB-type G" evidence="11">
    <location>
        <begin position="44"/>
        <end position="217"/>
    </location>
</feature>
<protein>
    <recommendedName>
        <fullName evidence="10">Probable GTP-binding protein EngB</fullName>
    </recommendedName>
</protein>
<evidence type="ECO:0000256" key="4">
    <source>
        <dbReference type="ARBA" id="ARBA00022723"/>
    </source>
</evidence>
<dbReference type="PROSITE" id="PS51706">
    <property type="entry name" value="G_ENGB"/>
    <property type="match status" value="1"/>
</dbReference>
<evidence type="ECO:0000259" key="11">
    <source>
        <dbReference type="PROSITE" id="PS51706"/>
    </source>
</evidence>
<dbReference type="PANTHER" id="PTHR11649">
    <property type="entry name" value="MSS1/TRME-RELATED GTP-BINDING PROTEIN"/>
    <property type="match status" value="1"/>
</dbReference>
<dbReference type="Proteomes" id="UP001321014">
    <property type="component" value="Unassembled WGS sequence"/>
</dbReference>
<keyword evidence="13" id="KW-1185">Reference proteome</keyword>
<keyword evidence="5 10" id="KW-0547">Nucleotide-binding</keyword>
<dbReference type="Gene3D" id="3.40.50.300">
    <property type="entry name" value="P-loop containing nucleotide triphosphate hydrolases"/>
    <property type="match status" value="1"/>
</dbReference>
<dbReference type="NCBIfam" id="TIGR03598">
    <property type="entry name" value="GTPase_YsxC"/>
    <property type="match status" value="1"/>
</dbReference>
<gene>
    <name evidence="12" type="primary">yihA</name>
    <name evidence="10" type="synonym">engB</name>
    <name evidence="12" type="ORF">OEZ49_06110</name>
</gene>
<reference evidence="12 13" key="1">
    <citation type="submission" date="2022-10" db="EMBL/GenBank/DDBJ databases">
        <title>Ruegeria sp. nov., isolated from ocean surface water.</title>
        <authorList>
            <person name="He W."/>
            <person name="Wang L."/>
            <person name="Zhang D.-F."/>
        </authorList>
    </citation>
    <scope>NUCLEOTIDE SEQUENCE [LARGE SCALE GENOMIC DNA]</scope>
    <source>
        <strain evidence="12 13">WL0004</strain>
    </source>
</reference>
<evidence type="ECO:0000256" key="10">
    <source>
        <dbReference type="HAMAP-Rule" id="MF_00321"/>
    </source>
</evidence>
<keyword evidence="8 10" id="KW-0717">Septation</keyword>
<dbReference type="SUPFAM" id="SSF52540">
    <property type="entry name" value="P-loop containing nucleoside triphosphate hydrolases"/>
    <property type="match status" value="1"/>
</dbReference>
<accession>A0ABT2WN60</accession>
<keyword evidence="6" id="KW-0460">Magnesium</keyword>
<dbReference type="InterPro" id="IPR006073">
    <property type="entry name" value="GTP-bd"/>
</dbReference>
<evidence type="ECO:0000256" key="8">
    <source>
        <dbReference type="ARBA" id="ARBA00023210"/>
    </source>
</evidence>